<proteinExistence type="predicted"/>
<dbReference type="InterPro" id="IPR011006">
    <property type="entry name" value="CheY-like_superfamily"/>
</dbReference>
<keyword evidence="1" id="KW-0597">Phosphoprotein</keyword>
<dbReference type="InterPro" id="IPR052048">
    <property type="entry name" value="ST_Response_Regulator"/>
</dbReference>
<evidence type="ECO:0000259" key="2">
    <source>
        <dbReference type="PROSITE" id="PS50110"/>
    </source>
</evidence>
<name>A0A419T9T1_9FIRM</name>
<feature type="modified residue" description="4-aspartylphosphate" evidence="1">
    <location>
        <position position="41"/>
    </location>
</feature>
<evidence type="ECO:0000313" key="3">
    <source>
        <dbReference type="EMBL" id="RKD34223.1"/>
    </source>
</evidence>
<sequence>MRLMLSKILREAGFEVVGEASNGKEGIKKFKELNPDLVTLDITMPEMDGIQVTREIRKLSSQTKIVICSAMGENDLVTEAIQAGANDFIIKPFEVDRVLNAVKKLMS</sequence>
<evidence type="ECO:0000256" key="1">
    <source>
        <dbReference type="PROSITE-ProRule" id="PRU00169"/>
    </source>
</evidence>
<dbReference type="PANTHER" id="PTHR43228:SF1">
    <property type="entry name" value="TWO-COMPONENT RESPONSE REGULATOR ARR22"/>
    <property type="match status" value="1"/>
</dbReference>
<dbReference type="InterPro" id="IPR001789">
    <property type="entry name" value="Sig_transdc_resp-reg_receiver"/>
</dbReference>
<dbReference type="SUPFAM" id="SSF52172">
    <property type="entry name" value="CheY-like"/>
    <property type="match status" value="1"/>
</dbReference>
<keyword evidence="4" id="KW-1185">Reference proteome</keyword>
<protein>
    <submittedName>
        <fullName evidence="3">Two-component system response regulator</fullName>
    </submittedName>
</protein>
<dbReference type="SMART" id="SM00448">
    <property type="entry name" value="REC"/>
    <property type="match status" value="1"/>
</dbReference>
<gene>
    <name evidence="3" type="ORF">BET03_07895</name>
</gene>
<dbReference type="GO" id="GO:0000160">
    <property type="term" value="P:phosphorelay signal transduction system"/>
    <property type="evidence" value="ECO:0007669"/>
    <property type="project" value="InterPro"/>
</dbReference>
<dbReference type="AlphaFoldDB" id="A0A419T9T1"/>
<reference evidence="3 4" key="1">
    <citation type="submission" date="2016-08" db="EMBL/GenBank/DDBJ databases">
        <title>Novel Firmicutes and Novel Genomes.</title>
        <authorList>
            <person name="Poppleton D.I."/>
            <person name="Gribaldo S."/>
        </authorList>
    </citation>
    <scope>NUCLEOTIDE SEQUENCE [LARGE SCALE GENOMIC DNA]</scope>
    <source>
        <strain evidence="3 4">CTT3</strain>
    </source>
</reference>
<comment type="caution">
    <text evidence="3">The sequence shown here is derived from an EMBL/GenBank/DDBJ whole genome shotgun (WGS) entry which is preliminary data.</text>
</comment>
<dbReference type="Pfam" id="PF00072">
    <property type="entry name" value="Response_reg"/>
    <property type="match status" value="1"/>
</dbReference>
<dbReference type="Gene3D" id="3.40.50.2300">
    <property type="match status" value="1"/>
</dbReference>
<evidence type="ECO:0000313" key="4">
    <source>
        <dbReference type="Proteomes" id="UP000284177"/>
    </source>
</evidence>
<accession>A0A419T9T1</accession>
<dbReference type="PROSITE" id="PS50110">
    <property type="entry name" value="RESPONSE_REGULATORY"/>
    <property type="match status" value="1"/>
</dbReference>
<organism evidence="3 4">
    <name type="scientific">Thermohalobacter berrensis</name>
    <dbReference type="NCBI Taxonomy" id="99594"/>
    <lineage>
        <taxon>Bacteria</taxon>
        <taxon>Bacillati</taxon>
        <taxon>Bacillota</taxon>
        <taxon>Tissierellia</taxon>
        <taxon>Tissierellales</taxon>
        <taxon>Thermohalobacteraceae</taxon>
        <taxon>Thermohalobacter</taxon>
    </lineage>
</organism>
<dbReference type="PANTHER" id="PTHR43228">
    <property type="entry name" value="TWO-COMPONENT RESPONSE REGULATOR"/>
    <property type="match status" value="1"/>
</dbReference>
<dbReference type="Proteomes" id="UP000284177">
    <property type="component" value="Unassembled WGS sequence"/>
</dbReference>
<feature type="domain" description="Response regulatory" evidence="2">
    <location>
        <begin position="1"/>
        <end position="106"/>
    </location>
</feature>
<dbReference type="EMBL" id="MCIB01000002">
    <property type="protein sequence ID" value="RKD34223.1"/>
    <property type="molecule type" value="Genomic_DNA"/>
</dbReference>